<keyword evidence="3" id="KW-1185">Reference proteome</keyword>
<comment type="caution">
    <text evidence="2">The sequence shown here is derived from an EMBL/GenBank/DDBJ whole genome shotgun (WGS) entry which is preliminary data.</text>
</comment>
<accession>A0AAW4XRT5</accession>
<evidence type="ECO:0000256" key="1">
    <source>
        <dbReference type="SAM" id="MobiDB-lite"/>
    </source>
</evidence>
<gene>
    <name evidence="2" type="ORF">LPW39_03955</name>
</gene>
<dbReference type="EMBL" id="JAJNCT010000005">
    <property type="protein sequence ID" value="MCD2164288.1"/>
    <property type="molecule type" value="Genomic_DNA"/>
</dbReference>
<organism evidence="2 3">
    <name type="scientific">Comamonas koreensis</name>
    <dbReference type="NCBI Taxonomy" id="160825"/>
    <lineage>
        <taxon>Bacteria</taxon>
        <taxon>Pseudomonadati</taxon>
        <taxon>Pseudomonadota</taxon>
        <taxon>Betaproteobacteria</taxon>
        <taxon>Burkholderiales</taxon>
        <taxon>Comamonadaceae</taxon>
        <taxon>Comamonas</taxon>
    </lineage>
</organism>
<reference evidence="2 3" key="1">
    <citation type="submission" date="2021-11" db="EMBL/GenBank/DDBJ databases">
        <title>Genome sequence.</title>
        <authorList>
            <person name="Sun Q."/>
        </authorList>
    </citation>
    <scope>NUCLEOTIDE SEQUENCE [LARGE SCALE GENOMIC DNA]</scope>
    <source>
        <strain evidence="2 3">KCTC 12005</strain>
    </source>
</reference>
<dbReference type="Proteomes" id="UP001199260">
    <property type="component" value="Unassembled WGS sequence"/>
</dbReference>
<dbReference type="RefSeq" id="WP_230771511.1">
    <property type="nucleotide sequence ID" value="NZ_JAJNCT010000005.1"/>
</dbReference>
<protein>
    <submittedName>
        <fullName evidence="2">Uncharacterized protein</fullName>
    </submittedName>
</protein>
<evidence type="ECO:0000313" key="3">
    <source>
        <dbReference type="Proteomes" id="UP001199260"/>
    </source>
</evidence>
<evidence type="ECO:0000313" key="2">
    <source>
        <dbReference type="EMBL" id="MCD2164288.1"/>
    </source>
</evidence>
<sequence length="53" mass="5839">MKFAKTFRGVPNGEIYPVEYSPGDDCPPELEQAAQECGVLDDKPSKARPEKAK</sequence>
<name>A0AAW4XRT5_9BURK</name>
<feature type="region of interest" description="Disordered" evidence="1">
    <location>
        <begin position="1"/>
        <end position="30"/>
    </location>
</feature>
<proteinExistence type="predicted"/>
<dbReference type="AlphaFoldDB" id="A0AAW4XRT5"/>